<dbReference type="GO" id="GO:0022857">
    <property type="term" value="F:transmembrane transporter activity"/>
    <property type="evidence" value="ECO:0007669"/>
    <property type="project" value="TreeGrafter"/>
</dbReference>
<name>A0A9W9NHH7_9EURO</name>
<evidence type="ECO:0000256" key="2">
    <source>
        <dbReference type="ARBA" id="ARBA00022448"/>
    </source>
</evidence>
<comment type="subcellular location">
    <subcellularLocation>
        <location evidence="1">Membrane</location>
        <topology evidence="1">Multi-pass membrane protein</topology>
    </subcellularLocation>
</comment>
<protein>
    <submittedName>
        <fullName evidence="6">Uncharacterized protein</fullName>
    </submittedName>
</protein>
<comment type="caution">
    <text evidence="6">The sequence shown here is derived from an EMBL/GenBank/DDBJ whole genome shotgun (WGS) entry which is preliminary data.</text>
</comment>
<keyword evidence="3" id="KW-0812">Transmembrane</keyword>
<dbReference type="InterPro" id="IPR036259">
    <property type="entry name" value="MFS_trans_sf"/>
</dbReference>
<keyword evidence="2" id="KW-0813">Transport</keyword>
<dbReference type="RefSeq" id="XP_058326905.1">
    <property type="nucleotide sequence ID" value="XM_058478575.1"/>
</dbReference>
<dbReference type="SUPFAM" id="SSF103473">
    <property type="entry name" value="MFS general substrate transporter"/>
    <property type="match status" value="1"/>
</dbReference>
<dbReference type="PANTHER" id="PTHR43791">
    <property type="entry name" value="PERMEASE-RELATED"/>
    <property type="match status" value="1"/>
</dbReference>
<dbReference type="Gene3D" id="1.20.1250.20">
    <property type="entry name" value="MFS general substrate transporter like domains"/>
    <property type="match status" value="1"/>
</dbReference>
<reference evidence="6" key="1">
    <citation type="submission" date="2022-11" db="EMBL/GenBank/DDBJ databases">
        <authorList>
            <person name="Petersen C."/>
        </authorList>
    </citation>
    <scope>NUCLEOTIDE SEQUENCE</scope>
    <source>
        <strain evidence="6">IBT 19713</strain>
    </source>
</reference>
<proteinExistence type="predicted"/>
<dbReference type="Proteomes" id="UP001150941">
    <property type="component" value="Unassembled WGS sequence"/>
</dbReference>
<keyword evidence="7" id="KW-1185">Reference proteome</keyword>
<dbReference type="PANTHER" id="PTHR43791:SF18">
    <property type="entry name" value="NICOTINIC ACID TRANSPORTER TNA1, PUTATIVE (AFU_ORTHOLOGUE AFUA_3G03820)-RELATED"/>
    <property type="match status" value="1"/>
</dbReference>
<gene>
    <name evidence="6" type="ORF">N7468_009279</name>
</gene>
<keyword evidence="4" id="KW-1133">Transmembrane helix</keyword>
<sequence length="140" mass="15484">MTGMDSGRSERDDHLAHQEMQEKLQACQSANSVGVTLAELSRILRKVDLRVIPTLAVLYLLSFLDRGNIGNAKIQGLATDLGLEVNQAIADASRCLTVFFFPYSFLEPLCNLLLLRLKPSIWLPSIMVAWGYCAPSSDQT</sequence>
<dbReference type="GeneID" id="83205878"/>
<accession>A0A9W9NHH7</accession>
<evidence type="ECO:0000256" key="1">
    <source>
        <dbReference type="ARBA" id="ARBA00004141"/>
    </source>
</evidence>
<evidence type="ECO:0000256" key="3">
    <source>
        <dbReference type="ARBA" id="ARBA00022692"/>
    </source>
</evidence>
<evidence type="ECO:0000313" key="7">
    <source>
        <dbReference type="Proteomes" id="UP001150941"/>
    </source>
</evidence>
<dbReference type="OrthoDB" id="2962993at2759"/>
<dbReference type="GO" id="GO:0016020">
    <property type="term" value="C:membrane"/>
    <property type="evidence" value="ECO:0007669"/>
    <property type="project" value="UniProtKB-SubCell"/>
</dbReference>
<keyword evidence="5" id="KW-0472">Membrane</keyword>
<evidence type="ECO:0000313" key="6">
    <source>
        <dbReference type="EMBL" id="KAJ5220075.1"/>
    </source>
</evidence>
<evidence type="ECO:0000256" key="4">
    <source>
        <dbReference type="ARBA" id="ARBA00022989"/>
    </source>
</evidence>
<reference evidence="6" key="2">
    <citation type="journal article" date="2023" name="IMA Fungus">
        <title>Comparative genomic study of the Penicillium genus elucidates a diverse pangenome and 15 lateral gene transfer events.</title>
        <authorList>
            <person name="Petersen C."/>
            <person name="Sorensen T."/>
            <person name="Nielsen M.R."/>
            <person name="Sondergaard T.E."/>
            <person name="Sorensen J.L."/>
            <person name="Fitzpatrick D.A."/>
            <person name="Frisvad J.C."/>
            <person name="Nielsen K.L."/>
        </authorList>
    </citation>
    <scope>NUCLEOTIDE SEQUENCE</scope>
    <source>
        <strain evidence="6">IBT 19713</strain>
    </source>
</reference>
<organism evidence="6 7">
    <name type="scientific">Penicillium chermesinum</name>
    <dbReference type="NCBI Taxonomy" id="63820"/>
    <lineage>
        <taxon>Eukaryota</taxon>
        <taxon>Fungi</taxon>
        <taxon>Dikarya</taxon>
        <taxon>Ascomycota</taxon>
        <taxon>Pezizomycotina</taxon>
        <taxon>Eurotiomycetes</taxon>
        <taxon>Eurotiomycetidae</taxon>
        <taxon>Eurotiales</taxon>
        <taxon>Aspergillaceae</taxon>
        <taxon>Penicillium</taxon>
    </lineage>
</organism>
<dbReference type="AlphaFoldDB" id="A0A9W9NHH7"/>
<dbReference type="EMBL" id="JAPQKS010000007">
    <property type="protein sequence ID" value="KAJ5220075.1"/>
    <property type="molecule type" value="Genomic_DNA"/>
</dbReference>
<evidence type="ECO:0000256" key="5">
    <source>
        <dbReference type="ARBA" id="ARBA00023136"/>
    </source>
</evidence>